<sequence>MPPNKACPVVFCGGSSPRILLFRHPLAGVQLVKGTIEHGETPGQAALRELMEESGISTATIQDDLGCWDAGHLAQVWSFQLCQVQGTLPEHWSHQTLDDHGHLFEFFWAPLEQLPVAECHPVFQRALVFLCEALQARGHWPGEPCRN</sequence>
<dbReference type="SUPFAM" id="SSF55811">
    <property type="entry name" value="Nudix"/>
    <property type="match status" value="1"/>
</dbReference>
<evidence type="ECO:0000256" key="1">
    <source>
        <dbReference type="ARBA" id="ARBA00001946"/>
    </source>
</evidence>
<dbReference type="InterPro" id="IPR000086">
    <property type="entry name" value="NUDIX_hydrolase_dom"/>
</dbReference>
<comment type="cofactor">
    <cofactor evidence="1">
        <name>Mg(2+)</name>
        <dbReference type="ChEBI" id="CHEBI:18420"/>
    </cofactor>
</comment>
<evidence type="ECO:0000313" key="4">
    <source>
        <dbReference type="EMBL" id="QBF27225.1"/>
    </source>
</evidence>
<dbReference type="PROSITE" id="PS51462">
    <property type="entry name" value="NUDIX"/>
    <property type="match status" value="1"/>
</dbReference>
<dbReference type="CDD" id="cd04663">
    <property type="entry name" value="NUDIX_Hydrolase"/>
    <property type="match status" value="1"/>
</dbReference>
<dbReference type="InterPro" id="IPR015797">
    <property type="entry name" value="NUDIX_hydrolase-like_dom_sf"/>
</dbReference>
<dbReference type="KEGG" id="ptk:EXN22_16585"/>
<evidence type="ECO:0000313" key="5">
    <source>
        <dbReference type="Proteomes" id="UP000291130"/>
    </source>
</evidence>
<proteinExistence type="predicted"/>
<gene>
    <name evidence="4" type="ORF">EXN22_16585</name>
</gene>
<dbReference type="Gene3D" id="3.90.79.10">
    <property type="entry name" value="Nucleoside Triphosphate Pyrophosphohydrolase"/>
    <property type="match status" value="1"/>
</dbReference>
<organism evidence="4 5">
    <name type="scientific">Pseudomonas tructae</name>
    <dbReference type="NCBI Taxonomy" id="2518644"/>
    <lineage>
        <taxon>Bacteria</taxon>
        <taxon>Pseudomonadati</taxon>
        <taxon>Pseudomonadota</taxon>
        <taxon>Gammaproteobacteria</taxon>
        <taxon>Pseudomonadales</taxon>
        <taxon>Pseudomonadaceae</taxon>
        <taxon>Pseudomonas</taxon>
    </lineage>
</organism>
<dbReference type="Pfam" id="PF00293">
    <property type="entry name" value="NUDIX"/>
    <property type="match status" value="1"/>
</dbReference>
<protein>
    <submittedName>
        <fullName evidence="4">NUDIX domain-containing protein</fullName>
    </submittedName>
</protein>
<dbReference type="RefSeq" id="WP_130265087.1">
    <property type="nucleotide sequence ID" value="NZ_CP035952.1"/>
</dbReference>
<name>A0A411MKA4_9PSED</name>
<dbReference type="InterPro" id="IPR020084">
    <property type="entry name" value="NUDIX_hydrolase_CS"/>
</dbReference>
<dbReference type="PROSITE" id="PS00893">
    <property type="entry name" value="NUDIX_BOX"/>
    <property type="match status" value="1"/>
</dbReference>
<reference evidence="4 5" key="1">
    <citation type="submission" date="2019-02" db="EMBL/GenBank/DDBJ databases">
        <title>Complete genome sequence of Pseudomonas sp. SNU WT1 isolated from rainbow trout.</title>
        <authorList>
            <person name="Oh W.T."/>
            <person name="Park S.C."/>
        </authorList>
    </citation>
    <scope>NUCLEOTIDE SEQUENCE [LARGE SCALE GENOMIC DNA]</scope>
    <source>
        <strain evidence="4 5">SNU WT1</strain>
    </source>
</reference>
<keyword evidence="2" id="KW-0378">Hydrolase</keyword>
<dbReference type="AlphaFoldDB" id="A0A411MKA4"/>
<accession>A0A411MKA4</accession>
<dbReference type="Proteomes" id="UP000291130">
    <property type="component" value="Chromosome"/>
</dbReference>
<evidence type="ECO:0000256" key="2">
    <source>
        <dbReference type="ARBA" id="ARBA00022801"/>
    </source>
</evidence>
<dbReference type="EMBL" id="CP035952">
    <property type="protein sequence ID" value="QBF27225.1"/>
    <property type="molecule type" value="Genomic_DNA"/>
</dbReference>
<keyword evidence="5" id="KW-1185">Reference proteome</keyword>
<evidence type="ECO:0000259" key="3">
    <source>
        <dbReference type="PROSITE" id="PS51462"/>
    </source>
</evidence>
<feature type="domain" description="Nudix hydrolase" evidence="3">
    <location>
        <begin position="2"/>
        <end position="131"/>
    </location>
</feature>
<dbReference type="GO" id="GO:0016787">
    <property type="term" value="F:hydrolase activity"/>
    <property type="evidence" value="ECO:0007669"/>
    <property type="project" value="UniProtKB-KW"/>
</dbReference>
<dbReference type="OrthoDB" id="6717368at2"/>